<proteinExistence type="predicted"/>
<name>A0A9P7S186_9AGAR</name>
<sequence>MSVTTLSAQINHLTVSKEETDNESLSMEELNHTLKLDYILAHEPFDELGWQYFPIPEFDLKPPIFDYAIALTLDEMKDYFRAHLPDSEKMLFEPNLNRALCRLNDMFSLHPLLGISDSVPITRK</sequence>
<keyword evidence="2" id="KW-1185">Reference proteome</keyword>
<dbReference type="KEGG" id="more:E1B28_007114"/>
<dbReference type="OrthoDB" id="3029568at2759"/>
<gene>
    <name evidence="1" type="ORF">E1B28_007114</name>
</gene>
<reference evidence="1" key="1">
    <citation type="journal article" date="2021" name="Genome Biol. Evol.">
        <title>The assembled and annotated genome of the fairy-ring fungus Marasmius oreades.</title>
        <authorList>
            <person name="Hiltunen M."/>
            <person name="Ament-Velasquez S.L."/>
            <person name="Johannesson H."/>
        </authorList>
    </citation>
    <scope>NUCLEOTIDE SEQUENCE</scope>
    <source>
        <strain evidence="1">03SP1</strain>
    </source>
</reference>
<dbReference type="GeneID" id="66076190"/>
<dbReference type="EMBL" id="CM032184">
    <property type="protein sequence ID" value="KAG7093435.1"/>
    <property type="molecule type" value="Genomic_DNA"/>
</dbReference>
<protein>
    <submittedName>
        <fullName evidence="1">Uncharacterized protein</fullName>
    </submittedName>
</protein>
<dbReference type="AlphaFoldDB" id="A0A9P7S186"/>
<organism evidence="1 2">
    <name type="scientific">Marasmius oreades</name>
    <name type="common">fairy-ring Marasmius</name>
    <dbReference type="NCBI Taxonomy" id="181124"/>
    <lineage>
        <taxon>Eukaryota</taxon>
        <taxon>Fungi</taxon>
        <taxon>Dikarya</taxon>
        <taxon>Basidiomycota</taxon>
        <taxon>Agaricomycotina</taxon>
        <taxon>Agaricomycetes</taxon>
        <taxon>Agaricomycetidae</taxon>
        <taxon>Agaricales</taxon>
        <taxon>Marasmiineae</taxon>
        <taxon>Marasmiaceae</taxon>
        <taxon>Marasmius</taxon>
    </lineage>
</organism>
<dbReference type="RefSeq" id="XP_043009905.1">
    <property type="nucleotide sequence ID" value="XM_043151825.1"/>
</dbReference>
<evidence type="ECO:0000313" key="1">
    <source>
        <dbReference type="EMBL" id="KAG7093435.1"/>
    </source>
</evidence>
<accession>A0A9P7S186</accession>
<evidence type="ECO:0000313" key="2">
    <source>
        <dbReference type="Proteomes" id="UP001049176"/>
    </source>
</evidence>
<dbReference type="Proteomes" id="UP001049176">
    <property type="component" value="Chromosome 4"/>
</dbReference>
<comment type="caution">
    <text evidence="1">The sequence shown here is derived from an EMBL/GenBank/DDBJ whole genome shotgun (WGS) entry which is preliminary data.</text>
</comment>